<dbReference type="InterPro" id="IPR008457">
    <property type="entry name" value="Cu-R_CopD_dom"/>
</dbReference>
<dbReference type="GO" id="GO:0046688">
    <property type="term" value="P:response to copper ion"/>
    <property type="evidence" value="ECO:0007669"/>
    <property type="project" value="UniProtKB-UniRule"/>
</dbReference>
<feature type="transmembrane region" description="Helical" evidence="6">
    <location>
        <begin position="190"/>
        <end position="215"/>
    </location>
</feature>
<evidence type="ECO:0000256" key="5">
    <source>
        <dbReference type="ARBA" id="ARBA00023136"/>
    </source>
</evidence>
<keyword evidence="2 6" id="KW-1003">Cell membrane</keyword>
<feature type="transmembrane region" description="Helical" evidence="6">
    <location>
        <begin position="160"/>
        <end position="178"/>
    </location>
</feature>
<comment type="similarity">
    <text evidence="6">Belongs to the CopD family.</text>
</comment>
<dbReference type="Pfam" id="PF05425">
    <property type="entry name" value="CopD"/>
    <property type="match status" value="1"/>
</dbReference>
<evidence type="ECO:0000256" key="4">
    <source>
        <dbReference type="ARBA" id="ARBA00022989"/>
    </source>
</evidence>
<keyword evidence="6" id="KW-0997">Cell inner membrane</keyword>
<keyword evidence="5 6" id="KW-0472">Membrane</keyword>
<protein>
    <recommendedName>
        <fullName evidence="6">Copper resistance protein D</fullName>
    </recommendedName>
</protein>
<dbReference type="InterPro" id="IPR032694">
    <property type="entry name" value="CopC/D"/>
</dbReference>
<sequence>MSLASLFVVCRFVHFASVMQLFGACVFSRLLAPAGFSQVLTGKNQTLILASAVLSALTAFLMLAVQAGVMGNGWADTTNPTVWLLILMTTFGEVWRWHMLLAVVALLVLLLDGLPGRYLIVLLLSTGMLLSLALIGHAAIHQGTMGIVQRSNHGLHLLSAAYWLGSLLPLLSCMSFTHQPAHRAAAITTLLRFSTLGHIAVALVVVTGVINGLMILQHWPSDWRSPYWLLLLAKVLLVALMIGVALFNRYRLVPQLAKQPEQAQRNMIYVCWLEFALALLVIALVSLFATLPPN</sequence>
<feature type="transmembrane region" description="Helical" evidence="6">
    <location>
        <begin position="6"/>
        <end position="27"/>
    </location>
</feature>
<evidence type="ECO:0000256" key="6">
    <source>
        <dbReference type="RuleBase" id="RU369037"/>
    </source>
</evidence>
<evidence type="ECO:0000313" key="9">
    <source>
        <dbReference type="Proteomes" id="UP000585363"/>
    </source>
</evidence>
<evidence type="ECO:0000256" key="1">
    <source>
        <dbReference type="ARBA" id="ARBA00004651"/>
    </source>
</evidence>
<dbReference type="Proteomes" id="UP000585363">
    <property type="component" value="Unassembled WGS sequence"/>
</dbReference>
<accession>A0A848ML12</accession>
<feature type="transmembrane region" description="Helical" evidence="6">
    <location>
        <begin position="94"/>
        <end position="111"/>
    </location>
</feature>
<proteinExistence type="inferred from homology"/>
<reference evidence="8 9" key="2">
    <citation type="submission" date="2020-06" db="EMBL/GenBank/DDBJ databases">
        <title>Polyphasic characterization of a Rahnella strain isolated from tree sap.</title>
        <authorList>
            <person name="Kim I.S."/>
        </authorList>
    </citation>
    <scope>NUCLEOTIDE SEQUENCE [LARGE SCALE GENOMIC DNA]</scope>
    <source>
        <strain evidence="8 9">SAP-1</strain>
    </source>
</reference>
<dbReference type="EMBL" id="JAADJU010000004">
    <property type="protein sequence ID" value="NMP26894.1"/>
    <property type="molecule type" value="Genomic_DNA"/>
</dbReference>
<keyword evidence="3 6" id="KW-0812">Transmembrane</keyword>
<dbReference type="GO" id="GO:0005886">
    <property type="term" value="C:plasma membrane"/>
    <property type="evidence" value="ECO:0007669"/>
    <property type="project" value="UniProtKB-SubCell"/>
</dbReference>
<feature type="transmembrane region" description="Helical" evidence="6">
    <location>
        <begin position="47"/>
        <end position="74"/>
    </location>
</feature>
<comment type="subcellular location">
    <subcellularLocation>
        <location evidence="6">Cell inner membrane</location>
        <topology evidence="6">Multi-pass membrane protein</topology>
    </subcellularLocation>
    <subcellularLocation>
        <location evidence="1">Cell membrane</location>
        <topology evidence="1">Multi-pass membrane protein</topology>
    </subcellularLocation>
</comment>
<feature type="transmembrane region" description="Helical" evidence="6">
    <location>
        <begin position="227"/>
        <end position="247"/>
    </location>
</feature>
<name>A0A848ML12_9GAMM</name>
<keyword evidence="6" id="KW-0186">Copper</keyword>
<keyword evidence="9" id="KW-1185">Reference proteome</keyword>
<gene>
    <name evidence="8" type="primary">copD</name>
    <name evidence="8" type="ORF">GW590_08455</name>
</gene>
<evidence type="ECO:0000259" key="7">
    <source>
        <dbReference type="Pfam" id="PF05425"/>
    </source>
</evidence>
<dbReference type="InterPro" id="IPR047689">
    <property type="entry name" value="CopD"/>
</dbReference>
<evidence type="ECO:0000256" key="3">
    <source>
        <dbReference type="ARBA" id="ARBA00022692"/>
    </source>
</evidence>
<evidence type="ECO:0000256" key="2">
    <source>
        <dbReference type="ARBA" id="ARBA00022475"/>
    </source>
</evidence>
<feature type="transmembrane region" description="Helical" evidence="6">
    <location>
        <begin position="118"/>
        <end position="140"/>
    </location>
</feature>
<reference evidence="8 9" key="1">
    <citation type="submission" date="2020-01" db="EMBL/GenBank/DDBJ databases">
        <authorList>
            <person name="Lee S.D."/>
        </authorList>
    </citation>
    <scope>NUCLEOTIDE SEQUENCE [LARGE SCALE GENOMIC DNA]</scope>
    <source>
        <strain evidence="8 9">SAP-1</strain>
    </source>
</reference>
<organism evidence="8 9">
    <name type="scientific">Rouxiella aceris</name>
    <dbReference type="NCBI Taxonomy" id="2703884"/>
    <lineage>
        <taxon>Bacteria</taxon>
        <taxon>Pseudomonadati</taxon>
        <taxon>Pseudomonadota</taxon>
        <taxon>Gammaproteobacteria</taxon>
        <taxon>Enterobacterales</taxon>
        <taxon>Yersiniaceae</taxon>
        <taxon>Rouxiella</taxon>
    </lineage>
</organism>
<feature type="transmembrane region" description="Helical" evidence="6">
    <location>
        <begin position="268"/>
        <end position="291"/>
    </location>
</feature>
<comment type="function">
    <text evidence="6">Involved in copper resistance.</text>
</comment>
<dbReference type="NCBIfam" id="NF033808">
    <property type="entry name" value="copper_CopD"/>
    <property type="match status" value="1"/>
</dbReference>
<dbReference type="GO" id="GO:0006825">
    <property type="term" value="P:copper ion transport"/>
    <property type="evidence" value="ECO:0007669"/>
    <property type="project" value="InterPro"/>
</dbReference>
<dbReference type="RefSeq" id="WP_169402600.1">
    <property type="nucleotide sequence ID" value="NZ_JAADJU010000004.1"/>
</dbReference>
<dbReference type="AlphaFoldDB" id="A0A848ML12"/>
<dbReference type="PANTHER" id="PTHR34820">
    <property type="entry name" value="INNER MEMBRANE PROTEIN YEBZ"/>
    <property type="match status" value="1"/>
</dbReference>
<keyword evidence="4 6" id="KW-1133">Transmembrane helix</keyword>
<dbReference type="PANTHER" id="PTHR34820:SF4">
    <property type="entry name" value="INNER MEMBRANE PROTEIN YEBZ"/>
    <property type="match status" value="1"/>
</dbReference>
<comment type="caution">
    <text evidence="8">The sequence shown here is derived from an EMBL/GenBank/DDBJ whole genome shotgun (WGS) entry which is preliminary data.</text>
</comment>
<feature type="domain" description="Copper resistance protein D" evidence="7">
    <location>
        <begin position="189"/>
        <end position="287"/>
    </location>
</feature>
<evidence type="ECO:0000313" key="8">
    <source>
        <dbReference type="EMBL" id="NMP26894.1"/>
    </source>
</evidence>